<dbReference type="GO" id="GO:0003676">
    <property type="term" value="F:nucleic acid binding"/>
    <property type="evidence" value="ECO:0007669"/>
    <property type="project" value="InterPro"/>
</dbReference>
<dbReference type="EC" id="3.1.11.6" evidence="5"/>
<feature type="domain" description="Exonuclease VII large subunit C-terminal" evidence="7">
    <location>
        <begin position="143"/>
        <end position="451"/>
    </location>
</feature>
<dbReference type="GO" id="GO:0008855">
    <property type="term" value="F:exodeoxyribonuclease VII activity"/>
    <property type="evidence" value="ECO:0007669"/>
    <property type="project" value="UniProtKB-UniRule"/>
</dbReference>
<comment type="similarity">
    <text evidence="5 6">Belongs to the XseA family.</text>
</comment>
<comment type="function">
    <text evidence="5">Bidirectionally degrades single-stranded DNA into large acid-insoluble oligonucleotides, which are then degraded further into small acid-soluble oligonucleotides.</text>
</comment>
<keyword evidence="3 5" id="KW-0378">Hydrolase</keyword>
<gene>
    <name evidence="5 9" type="primary">xseA</name>
    <name evidence="9" type="ORF">Pla133_31150</name>
</gene>
<dbReference type="GO" id="GO:0006308">
    <property type="term" value="P:DNA catabolic process"/>
    <property type="evidence" value="ECO:0007669"/>
    <property type="project" value="UniProtKB-UniRule"/>
</dbReference>
<evidence type="ECO:0000256" key="1">
    <source>
        <dbReference type="ARBA" id="ARBA00022490"/>
    </source>
</evidence>
<evidence type="ECO:0000256" key="5">
    <source>
        <dbReference type="HAMAP-Rule" id="MF_00378"/>
    </source>
</evidence>
<dbReference type="AlphaFoldDB" id="A0A518BM19"/>
<evidence type="ECO:0000256" key="6">
    <source>
        <dbReference type="RuleBase" id="RU004355"/>
    </source>
</evidence>
<dbReference type="InterPro" id="IPR025824">
    <property type="entry name" value="OB-fold_nuc-bd_dom"/>
</dbReference>
<keyword evidence="10" id="KW-1185">Reference proteome</keyword>
<dbReference type="GO" id="GO:0009318">
    <property type="term" value="C:exodeoxyribonuclease VII complex"/>
    <property type="evidence" value="ECO:0007669"/>
    <property type="project" value="UniProtKB-UniRule"/>
</dbReference>
<accession>A0A518BM19</accession>
<dbReference type="Pfam" id="PF02601">
    <property type="entry name" value="Exonuc_VII_L"/>
    <property type="match status" value="1"/>
</dbReference>
<keyword evidence="4 5" id="KW-0269">Exonuclease</keyword>
<dbReference type="KEGG" id="pbap:Pla133_31150"/>
<evidence type="ECO:0000256" key="4">
    <source>
        <dbReference type="ARBA" id="ARBA00022839"/>
    </source>
</evidence>
<dbReference type="GO" id="GO:0005737">
    <property type="term" value="C:cytoplasm"/>
    <property type="evidence" value="ECO:0007669"/>
    <property type="project" value="UniProtKB-SubCell"/>
</dbReference>
<comment type="subcellular location">
    <subcellularLocation>
        <location evidence="5 6">Cytoplasm</location>
    </subcellularLocation>
</comment>
<protein>
    <recommendedName>
        <fullName evidence="5">Exodeoxyribonuclease 7 large subunit</fullName>
        <ecNumber evidence="5">3.1.11.6</ecNumber>
    </recommendedName>
    <alternativeName>
        <fullName evidence="5">Exodeoxyribonuclease VII large subunit</fullName>
        <shortName evidence="5">Exonuclease VII large subunit</shortName>
    </alternativeName>
</protein>
<reference evidence="9 10" key="1">
    <citation type="submission" date="2019-02" db="EMBL/GenBank/DDBJ databases">
        <title>Deep-cultivation of Planctomycetes and their phenomic and genomic characterization uncovers novel biology.</title>
        <authorList>
            <person name="Wiegand S."/>
            <person name="Jogler M."/>
            <person name="Boedeker C."/>
            <person name="Pinto D."/>
            <person name="Vollmers J."/>
            <person name="Rivas-Marin E."/>
            <person name="Kohn T."/>
            <person name="Peeters S.H."/>
            <person name="Heuer A."/>
            <person name="Rast P."/>
            <person name="Oberbeckmann S."/>
            <person name="Bunk B."/>
            <person name="Jeske O."/>
            <person name="Meyerdierks A."/>
            <person name="Storesund J.E."/>
            <person name="Kallscheuer N."/>
            <person name="Luecker S."/>
            <person name="Lage O.M."/>
            <person name="Pohl T."/>
            <person name="Merkel B.J."/>
            <person name="Hornburger P."/>
            <person name="Mueller R.-W."/>
            <person name="Bruemmer F."/>
            <person name="Labrenz M."/>
            <person name="Spormann A.M."/>
            <person name="Op den Camp H."/>
            <person name="Overmann J."/>
            <person name="Amann R."/>
            <person name="Jetten M.S.M."/>
            <person name="Mascher T."/>
            <person name="Medema M.H."/>
            <person name="Devos D.P."/>
            <person name="Kaster A.-K."/>
            <person name="Ovreas L."/>
            <person name="Rohde M."/>
            <person name="Galperin M.Y."/>
            <person name="Jogler C."/>
        </authorList>
    </citation>
    <scope>NUCLEOTIDE SEQUENCE [LARGE SCALE GENOMIC DNA]</scope>
    <source>
        <strain evidence="9 10">Pla133</strain>
    </source>
</reference>
<dbReference type="NCBIfam" id="TIGR00237">
    <property type="entry name" value="xseA"/>
    <property type="match status" value="1"/>
</dbReference>
<evidence type="ECO:0000313" key="9">
    <source>
        <dbReference type="EMBL" id="QDU68024.1"/>
    </source>
</evidence>
<dbReference type="CDD" id="cd04489">
    <property type="entry name" value="ExoVII_LU_OBF"/>
    <property type="match status" value="1"/>
</dbReference>
<sequence length="464" mass="50221">MRGLFEEPPSRTGAGASELEDAAESVTELTRRIAAQLQGFGRVRVEGELSGLKKAASGHVYFDLKDAGARISCVVWRSHVARVGRLNPREGDRVVAHGTVDVYAPRGSYSLVVDRLEPVGVGQLLARLEALKAELRERGWFGRARALPTSPRLIGVVTSRDGAALRDILRTRSLRWSGHPLRLCHTPVQGPGAAEQVAAAIARLDASGVDVIIVARGGGSLEDLWAFNEEPVARAIWECSVPVVSGVGHETDTTLADLVADHRAHTPTDAAQTVIPDRAAREERLERLWNHLLEAMDELVEARADRLARASGSRVLRGAEWILADRARELRHLLARLHSASARDLGRAGERLGSLANRLGRVSPRARVELWERRLSALAPRLEGGARTTLERADRRLALAAGTLDAISPLKVLARGYSITNDAAGVAVRDGSDLSVGDELETRFARGSARSRVFAVDPGSERSE</sequence>
<evidence type="ECO:0000259" key="8">
    <source>
        <dbReference type="Pfam" id="PF13742"/>
    </source>
</evidence>
<evidence type="ECO:0000256" key="3">
    <source>
        <dbReference type="ARBA" id="ARBA00022801"/>
    </source>
</evidence>
<evidence type="ECO:0000259" key="7">
    <source>
        <dbReference type="Pfam" id="PF02601"/>
    </source>
</evidence>
<dbReference type="Gene3D" id="2.40.50.1010">
    <property type="match status" value="1"/>
</dbReference>
<evidence type="ECO:0000313" key="10">
    <source>
        <dbReference type="Proteomes" id="UP000316921"/>
    </source>
</evidence>
<keyword evidence="2 5" id="KW-0540">Nuclease</keyword>
<dbReference type="InterPro" id="IPR003753">
    <property type="entry name" value="Exonuc_VII_L"/>
</dbReference>
<feature type="domain" description="OB-fold nucleic acid binding" evidence="8">
    <location>
        <begin position="25"/>
        <end position="116"/>
    </location>
</feature>
<evidence type="ECO:0000256" key="2">
    <source>
        <dbReference type="ARBA" id="ARBA00022722"/>
    </source>
</evidence>
<dbReference type="Pfam" id="PF13742">
    <property type="entry name" value="tRNA_anti_2"/>
    <property type="match status" value="1"/>
</dbReference>
<dbReference type="RefSeq" id="WP_145066691.1">
    <property type="nucleotide sequence ID" value="NZ_CP036287.1"/>
</dbReference>
<dbReference type="PANTHER" id="PTHR30008">
    <property type="entry name" value="EXODEOXYRIBONUCLEASE 7 LARGE SUBUNIT"/>
    <property type="match status" value="1"/>
</dbReference>
<dbReference type="Proteomes" id="UP000316921">
    <property type="component" value="Chromosome"/>
</dbReference>
<dbReference type="PANTHER" id="PTHR30008:SF0">
    <property type="entry name" value="EXODEOXYRIBONUCLEASE 7 LARGE SUBUNIT"/>
    <property type="match status" value="1"/>
</dbReference>
<comment type="subunit">
    <text evidence="5">Heterooligomer composed of large and small subunits.</text>
</comment>
<proteinExistence type="inferred from homology"/>
<dbReference type="HAMAP" id="MF_00378">
    <property type="entry name" value="Exonuc_7_L"/>
    <property type="match status" value="1"/>
</dbReference>
<dbReference type="InterPro" id="IPR020579">
    <property type="entry name" value="Exonuc_VII_lsu_C"/>
</dbReference>
<organism evidence="9 10">
    <name type="scientific">Engelhardtia mirabilis</name>
    <dbReference type="NCBI Taxonomy" id="2528011"/>
    <lineage>
        <taxon>Bacteria</taxon>
        <taxon>Pseudomonadati</taxon>
        <taxon>Planctomycetota</taxon>
        <taxon>Planctomycetia</taxon>
        <taxon>Planctomycetia incertae sedis</taxon>
        <taxon>Engelhardtia</taxon>
    </lineage>
</organism>
<comment type="catalytic activity">
    <reaction evidence="5 6">
        <text>Exonucleolytic cleavage in either 5'- to 3'- or 3'- to 5'-direction to yield nucleoside 5'-phosphates.</text>
        <dbReference type="EC" id="3.1.11.6"/>
    </reaction>
</comment>
<name>A0A518BM19_9BACT</name>
<dbReference type="EMBL" id="CP036287">
    <property type="protein sequence ID" value="QDU68024.1"/>
    <property type="molecule type" value="Genomic_DNA"/>
</dbReference>
<keyword evidence="1 5" id="KW-0963">Cytoplasm</keyword>